<accession>A0A9N7ZAE9</accession>
<protein>
    <submittedName>
        <fullName evidence="3">Uncharacterized protein</fullName>
    </submittedName>
</protein>
<organism evidence="3 4">
    <name type="scientific">Pleuronectes platessa</name>
    <name type="common">European plaice</name>
    <dbReference type="NCBI Taxonomy" id="8262"/>
    <lineage>
        <taxon>Eukaryota</taxon>
        <taxon>Metazoa</taxon>
        <taxon>Chordata</taxon>
        <taxon>Craniata</taxon>
        <taxon>Vertebrata</taxon>
        <taxon>Euteleostomi</taxon>
        <taxon>Actinopterygii</taxon>
        <taxon>Neopterygii</taxon>
        <taxon>Teleostei</taxon>
        <taxon>Neoteleostei</taxon>
        <taxon>Acanthomorphata</taxon>
        <taxon>Carangaria</taxon>
        <taxon>Pleuronectiformes</taxon>
        <taxon>Pleuronectoidei</taxon>
        <taxon>Pleuronectidae</taxon>
        <taxon>Pleuronectes</taxon>
    </lineage>
</organism>
<evidence type="ECO:0000256" key="2">
    <source>
        <dbReference type="SAM" id="Phobius"/>
    </source>
</evidence>
<sequence>MSSHRPLPLPRSTEKKEDREEGESHGQGGRLTMSSGSSLLPACLGKERGLASHHTDPAHTYERACEHMFLARDEPDGDQFGRNLNIRDVASLWWTLAVALNIITWLKKKYIRRRNLNDMLCLFSSFEEVKISLLKGGIQSWEHEKAVFKAAGHNAGPIARLSCPCDLPLLAGRGLRTHAASPSGSSIIFYRLEQDASSSLSSREASEEGR</sequence>
<keyword evidence="2" id="KW-0812">Transmembrane</keyword>
<comment type="caution">
    <text evidence="3">The sequence shown here is derived from an EMBL/GenBank/DDBJ whole genome shotgun (WGS) entry which is preliminary data.</text>
</comment>
<evidence type="ECO:0000313" key="3">
    <source>
        <dbReference type="EMBL" id="CAB1457050.1"/>
    </source>
</evidence>
<keyword evidence="2" id="KW-0472">Membrane</keyword>
<evidence type="ECO:0000256" key="1">
    <source>
        <dbReference type="SAM" id="MobiDB-lite"/>
    </source>
</evidence>
<dbReference type="Proteomes" id="UP001153269">
    <property type="component" value="Unassembled WGS sequence"/>
</dbReference>
<keyword evidence="2" id="KW-1133">Transmembrane helix</keyword>
<dbReference type="AlphaFoldDB" id="A0A9N7ZAE9"/>
<reference evidence="3" key="1">
    <citation type="submission" date="2020-03" db="EMBL/GenBank/DDBJ databases">
        <authorList>
            <person name="Weist P."/>
        </authorList>
    </citation>
    <scope>NUCLEOTIDE SEQUENCE</scope>
</reference>
<name>A0A9N7ZAE9_PLEPL</name>
<gene>
    <name evidence="3" type="ORF">PLEPLA_LOCUS44854</name>
</gene>
<feature type="transmembrane region" description="Helical" evidence="2">
    <location>
        <begin position="89"/>
        <end position="106"/>
    </location>
</feature>
<evidence type="ECO:0000313" key="4">
    <source>
        <dbReference type="Proteomes" id="UP001153269"/>
    </source>
</evidence>
<keyword evidence="4" id="KW-1185">Reference proteome</keyword>
<feature type="region of interest" description="Disordered" evidence="1">
    <location>
        <begin position="1"/>
        <end position="36"/>
    </location>
</feature>
<feature type="compositionally biased region" description="Basic and acidic residues" evidence="1">
    <location>
        <begin position="12"/>
        <end position="24"/>
    </location>
</feature>
<proteinExistence type="predicted"/>
<dbReference type="EMBL" id="CADEAL010004324">
    <property type="protein sequence ID" value="CAB1457050.1"/>
    <property type="molecule type" value="Genomic_DNA"/>
</dbReference>